<accession>A0A512DYG5</accession>
<gene>
    <name evidence="2" type="ORF">SAE02_56620</name>
</gene>
<dbReference type="Pfam" id="PF04754">
    <property type="entry name" value="Transposase_31"/>
    <property type="match status" value="1"/>
</dbReference>
<proteinExistence type="predicted"/>
<dbReference type="Proteomes" id="UP000321523">
    <property type="component" value="Unassembled WGS sequence"/>
</dbReference>
<evidence type="ECO:0000313" key="3">
    <source>
        <dbReference type="Proteomes" id="UP000321523"/>
    </source>
</evidence>
<sequence length="324" mass="36645">MTQQHDLLFRALVDDVARAAVLIRDYLPEAIACRLSDELPVLLDGSFVDKTLTPSWTDRLFSVRLRDGGTILVYVLLEHKSFPDPKTPLQVLGYMVDIWQRLVDGDPGTIRKLPPIVPLVFYHGRSNWKVPTSIVDCFDADHGLAEYLRDLRYYVRNIGYIPDDELSADPEIRSGLLSLKHVYRDGADPEPLLQTILSGLRDGTPFEEQVIRYMLEMYPLITIDLLVKVAHRIKPHREKDMVSLAAQEWIRQGMAEGEAKGEAKGETKGKIASVLITLEARFGEVPGEIEARVRQTAPEMLDDMLRRACTVTSPEALFSDQARH</sequence>
<feature type="domain" description="Transposase (putative) YhgA-like" evidence="1">
    <location>
        <begin position="3"/>
        <end position="209"/>
    </location>
</feature>
<keyword evidence="3" id="KW-1185">Reference proteome</keyword>
<evidence type="ECO:0000259" key="1">
    <source>
        <dbReference type="Pfam" id="PF04754"/>
    </source>
</evidence>
<evidence type="ECO:0000313" key="2">
    <source>
        <dbReference type="EMBL" id="GEO41514.1"/>
    </source>
</evidence>
<dbReference type="PANTHER" id="PTHR34611:SF2">
    <property type="entry name" value="INACTIVE RECOMBINATION-PROMOTING NUCLEASE-LIKE PROTEIN RPNE-RELATED"/>
    <property type="match status" value="1"/>
</dbReference>
<dbReference type="RefSeq" id="WP_044432495.1">
    <property type="nucleotide sequence ID" value="NZ_BJYZ01000028.1"/>
</dbReference>
<organism evidence="2 3">
    <name type="scientific">Skermanella aerolata</name>
    <dbReference type="NCBI Taxonomy" id="393310"/>
    <lineage>
        <taxon>Bacteria</taxon>
        <taxon>Pseudomonadati</taxon>
        <taxon>Pseudomonadota</taxon>
        <taxon>Alphaproteobacteria</taxon>
        <taxon>Rhodospirillales</taxon>
        <taxon>Azospirillaceae</taxon>
        <taxon>Skermanella</taxon>
    </lineage>
</organism>
<reference evidence="2 3" key="1">
    <citation type="submission" date="2019-07" db="EMBL/GenBank/DDBJ databases">
        <title>Whole genome shotgun sequence of Skermanella aerolata NBRC 106429.</title>
        <authorList>
            <person name="Hosoyama A."/>
            <person name="Uohara A."/>
            <person name="Ohji S."/>
            <person name="Ichikawa N."/>
        </authorList>
    </citation>
    <scope>NUCLEOTIDE SEQUENCE [LARGE SCALE GENOMIC DNA]</scope>
    <source>
        <strain evidence="2 3">NBRC 106429</strain>
    </source>
</reference>
<name>A0A512DYG5_9PROT</name>
<dbReference type="GO" id="GO:1990238">
    <property type="term" value="F:double-stranded DNA endonuclease activity"/>
    <property type="evidence" value="ECO:0007669"/>
    <property type="project" value="TreeGrafter"/>
</dbReference>
<dbReference type="AlphaFoldDB" id="A0A512DYG5"/>
<dbReference type="InterPro" id="IPR051699">
    <property type="entry name" value="Rpn/YhgA-like_nuclease"/>
</dbReference>
<dbReference type="EMBL" id="BJYZ01000028">
    <property type="protein sequence ID" value="GEO41514.1"/>
    <property type="molecule type" value="Genomic_DNA"/>
</dbReference>
<protein>
    <submittedName>
        <fullName evidence="2">Transposase</fullName>
    </submittedName>
</protein>
<comment type="caution">
    <text evidence="2">The sequence shown here is derived from an EMBL/GenBank/DDBJ whole genome shotgun (WGS) entry which is preliminary data.</text>
</comment>
<dbReference type="InterPro" id="IPR006842">
    <property type="entry name" value="Transposase_31"/>
</dbReference>
<dbReference type="PANTHER" id="PTHR34611">
    <property type="match status" value="1"/>
</dbReference>
<dbReference type="GO" id="GO:0006310">
    <property type="term" value="P:DNA recombination"/>
    <property type="evidence" value="ECO:0007669"/>
    <property type="project" value="TreeGrafter"/>
</dbReference>